<dbReference type="AlphaFoldDB" id="A0AAN8T119"/>
<evidence type="ECO:0000313" key="1">
    <source>
        <dbReference type="EMBL" id="KAK6779705.1"/>
    </source>
</evidence>
<keyword evidence="2" id="KW-1185">Reference proteome</keyword>
<gene>
    <name evidence="1" type="ORF">RDI58_021889</name>
</gene>
<reference evidence="1 2" key="1">
    <citation type="submission" date="2024-02" db="EMBL/GenBank/DDBJ databases">
        <title>de novo genome assembly of Solanum bulbocastanum strain 11H21.</title>
        <authorList>
            <person name="Hosaka A.J."/>
        </authorList>
    </citation>
    <scope>NUCLEOTIDE SEQUENCE [LARGE SCALE GENOMIC DNA]</scope>
    <source>
        <tissue evidence="1">Young leaves</tissue>
    </source>
</reference>
<protein>
    <submittedName>
        <fullName evidence="1">Uncharacterized protein</fullName>
    </submittedName>
</protein>
<name>A0AAN8T119_SOLBU</name>
<evidence type="ECO:0000313" key="2">
    <source>
        <dbReference type="Proteomes" id="UP001371456"/>
    </source>
</evidence>
<sequence length="128" mass="14627">MLRDMPTNWRSPLLSYTAYTPDSFGKLPEISSGCRGTVKGSVSESFFRAATTMLSCWRVVVLVFGRRVMEGKRKEVLGSEYEEKEGVFWEEKLEITGSVEWGCVRNEMLKVAIEEKEEEEMLDSGRVD</sequence>
<accession>A0AAN8T119</accession>
<dbReference type="EMBL" id="JBANQN010000009">
    <property type="protein sequence ID" value="KAK6779705.1"/>
    <property type="molecule type" value="Genomic_DNA"/>
</dbReference>
<comment type="caution">
    <text evidence="1">The sequence shown here is derived from an EMBL/GenBank/DDBJ whole genome shotgun (WGS) entry which is preliminary data.</text>
</comment>
<proteinExistence type="predicted"/>
<dbReference type="Proteomes" id="UP001371456">
    <property type="component" value="Unassembled WGS sequence"/>
</dbReference>
<organism evidence="1 2">
    <name type="scientific">Solanum bulbocastanum</name>
    <name type="common">Wild potato</name>
    <dbReference type="NCBI Taxonomy" id="147425"/>
    <lineage>
        <taxon>Eukaryota</taxon>
        <taxon>Viridiplantae</taxon>
        <taxon>Streptophyta</taxon>
        <taxon>Embryophyta</taxon>
        <taxon>Tracheophyta</taxon>
        <taxon>Spermatophyta</taxon>
        <taxon>Magnoliopsida</taxon>
        <taxon>eudicotyledons</taxon>
        <taxon>Gunneridae</taxon>
        <taxon>Pentapetalae</taxon>
        <taxon>asterids</taxon>
        <taxon>lamiids</taxon>
        <taxon>Solanales</taxon>
        <taxon>Solanaceae</taxon>
        <taxon>Solanoideae</taxon>
        <taxon>Solaneae</taxon>
        <taxon>Solanum</taxon>
    </lineage>
</organism>